<evidence type="ECO:0000313" key="3">
    <source>
        <dbReference type="EMBL" id="KAF2676784.1"/>
    </source>
</evidence>
<reference evidence="3" key="1">
    <citation type="journal article" date="2020" name="Stud. Mycol.">
        <title>101 Dothideomycetes genomes: a test case for predicting lifestyles and emergence of pathogens.</title>
        <authorList>
            <person name="Haridas S."/>
            <person name="Albert R."/>
            <person name="Binder M."/>
            <person name="Bloem J."/>
            <person name="Labutti K."/>
            <person name="Salamov A."/>
            <person name="Andreopoulos B."/>
            <person name="Baker S."/>
            <person name="Barry K."/>
            <person name="Bills G."/>
            <person name="Bluhm B."/>
            <person name="Cannon C."/>
            <person name="Castanera R."/>
            <person name="Culley D."/>
            <person name="Daum C."/>
            <person name="Ezra D."/>
            <person name="Gonzalez J."/>
            <person name="Henrissat B."/>
            <person name="Kuo A."/>
            <person name="Liang C."/>
            <person name="Lipzen A."/>
            <person name="Lutzoni F."/>
            <person name="Magnuson J."/>
            <person name="Mondo S."/>
            <person name="Nolan M."/>
            <person name="Ohm R."/>
            <person name="Pangilinan J."/>
            <person name="Park H.-J."/>
            <person name="Ramirez L."/>
            <person name="Alfaro M."/>
            <person name="Sun H."/>
            <person name="Tritt A."/>
            <person name="Yoshinaga Y."/>
            <person name="Zwiers L.-H."/>
            <person name="Turgeon B."/>
            <person name="Goodwin S."/>
            <person name="Spatafora J."/>
            <person name="Crous P."/>
            <person name="Grigoriev I."/>
        </authorList>
    </citation>
    <scope>NUCLEOTIDE SEQUENCE</scope>
    <source>
        <strain evidence="3">CBS 122367</strain>
    </source>
</reference>
<keyword evidence="4" id="KW-1185">Reference proteome</keyword>
<evidence type="ECO:0000313" key="4">
    <source>
        <dbReference type="Proteomes" id="UP000799291"/>
    </source>
</evidence>
<dbReference type="AlphaFoldDB" id="A0A6G1IEY1"/>
<feature type="coiled-coil region" evidence="1">
    <location>
        <begin position="283"/>
        <end position="322"/>
    </location>
</feature>
<evidence type="ECO:0000256" key="2">
    <source>
        <dbReference type="SAM" id="MobiDB-lite"/>
    </source>
</evidence>
<dbReference type="EMBL" id="MU005630">
    <property type="protein sequence ID" value="KAF2676784.1"/>
    <property type="molecule type" value="Genomic_DNA"/>
</dbReference>
<feature type="compositionally biased region" description="Low complexity" evidence="2">
    <location>
        <begin position="64"/>
        <end position="77"/>
    </location>
</feature>
<protein>
    <submittedName>
        <fullName evidence="3">Uncharacterized protein</fullName>
    </submittedName>
</protein>
<evidence type="ECO:0000256" key="1">
    <source>
        <dbReference type="SAM" id="Coils"/>
    </source>
</evidence>
<feature type="compositionally biased region" description="Basic and acidic residues" evidence="2">
    <location>
        <begin position="49"/>
        <end position="59"/>
    </location>
</feature>
<accession>A0A6G1IEY1</accession>
<feature type="region of interest" description="Disordered" evidence="2">
    <location>
        <begin position="353"/>
        <end position="372"/>
    </location>
</feature>
<sequence length="515" mass="59323">MPQLNALFQEHDSAIQRLDSDVQRQDADEERQQETIVPRRRQAGRPVPRHAEREPENNPRFRRSTPSTVSRPRATPSERYLRRSHARLREQRSTETDSANDMADIDAAMIDIVDNAHRQPKRRKLDHETRPASEYDYYKYGYEGQAVSTRLKMEVASCDGGEFEWSESERLYKVQNVLSNDKSVYCSRSSRCNLLLKHVPEAPFCLEKIVIRAPNRGFTAPVQEGLIFVSMTSDNLLSGTEAYQLEYDSRSPPMSPVQTDPEDQLLSLRDAVEDPHLWMQSRQAAIEERIERLRLRRGRLQTEMAERDRLREERRSANAEDETAEYCPYHVDEGEPTAIGVSAPTPPPFTITTESGQEESDENAAQPSAAVMADRLRRDTLWRPESDDEEEGDDLLYRYPPLRRAQPLDLTGNVERRWRGRQSINPIRRAAPLRAPSRIEPKESETEADGLIAPHARFFIARHKNKITIKFHPVISGRYVLLKLWSPTHDGNIDIESVQFYGYSGPRYFPAVQTC</sequence>
<gene>
    <name evidence="3" type="ORF">K458DRAFT_321277</name>
</gene>
<keyword evidence="1" id="KW-0175">Coiled coil</keyword>
<feature type="compositionally biased region" description="Basic and acidic residues" evidence="2">
    <location>
        <begin position="9"/>
        <end position="33"/>
    </location>
</feature>
<proteinExistence type="predicted"/>
<dbReference type="Proteomes" id="UP000799291">
    <property type="component" value="Unassembled WGS sequence"/>
</dbReference>
<organism evidence="3 4">
    <name type="scientific">Lentithecium fluviatile CBS 122367</name>
    <dbReference type="NCBI Taxonomy" id="1168545"/>
    <lineage>
        <taxon>Eukaryota</taxon>
        <taxon>Fungi</taxon>
        <taxon>Dikarya</taxon>
        <taxon>Ascomycota</taxon>
        <taxon>Pezizomycotina</taxon>
        <taxon>Dothideomycetes</taxon>
        <taxon>Pleosporomycetidae</taxon>
        <taxon>Pleosporales</taxon>
        <taxon>Massarineae</taxon>
        <taxon>Lentitheciaceae</taxon>
        <taxon>Lentithecium</taxon>
    </lineage>
</organism>
<dbReference type="OrthoDB" id="2351940at2759"/>
<feature type="region of interest" description="Disordered" evidence="2">
    <location>
        <begin position="1"/>
        <end position="103"/>
    </location>
</feature>
<name>A0A6G1IEY1_9PLEO</name>